<feature type="compositionally biased region" description="Basic residues" evidence="1">
    <location>
        <begin position="301"/>
        <end position="316"/>
    </location>
</feature>
<name>A0A6C0ELN9_9ZZZZ</name>
<organism evidence="2">
    <name type="scientific">viral metagenome</name>
    <dbReference type="NCBI Taxonomy" id="1070528"/>
    <lineage>
        <taxon>unclassified sequences</taxon>
        <taxon>metagenomes</taxon>
        <taxon>organismal metagenomes</taxon>
    </lineage>
</organism>
<accession>A0A6C0ELN9</accession>
<protein>
    <submittedName>
        <fullName evidence="2">Uncharacterized protein</fullName>
    </submittedName>
</protein>
<feature type="compositionally biased region" description="Basic and acidic residues" evidence="1">
    <location>
        <begin position="109"/>
        <end position="118"/>
    </location>
</feature>
<proteinExistence type="predicted"/>
<feature type="compositionally biased region" description="Polar residues" evidence="1">
    <location>
        <begin position="30"/>
        <end position="42"/>
    </location>
</feature>
<evidence type="ECO:0000313" key="2">
    <source>
        <dbReference type="EMBL" id="QHT29977.1"/>
    </source>
</evidence>
<sequence length="316" mass="34595">MADQEAIAERNMGFASNLPGERRDARVYNPFSTRGDTSSTMELNRERNKAARAAQAAPAAPAPASDSMMDVVSGRKKAAPAAPADPDSMEDIAARRRSERIAAAGLAKQQREETAAEKAAWEAEVKKEAAEGRKYKKALAIRVRKLHAKATVQELLNLVDILARAGEKSASVEVMAMADENAEAEEEAEENDKILVIGLTEFIEEGIKLGEGLRYTGDKKSNAVLLASSLLEEMGAPVPEDPHFKDLNYGGRRRKTKKVKKSRRKTRRGGAEEQPVDANGNPVKPLRDANGNLINPNPPKKGGRHRKTKRSRKTRR</sequence>
<dbReference type="AlphaFoldDB" id="A0A6C0ELN9"/>
<feature type="compositionally biased region" description="Low complexity" evidence="1">
    <location>
        <begin position="51"/>
        <end position="64"/>
    </location>
</feature>
<feature type="region of interest" description="Disordered" evidence="1">
    <location>
        <begin position="1"/>
        <end position="118"/>
    </location>
</feature>
<dbReference type="EMBL" id="MN738888">
    <property type="protein sequence ID" value="QHT29977.1"/>
    <property type="molecule type" value="Genomic_DNA"/>
</dbReference>
<evidence type="ECO:0000256" key="1">
    <source>
        <dbReference type="SAM" id="MobiDB-lite"/>
    </source>
</evidence>
<reference evidence="2" key="1">
    <citation type="journal article" date="2020" name="Nature">
        <title>Giant virus diversity and host interactions through global metagenomics.</title>
        <authorList>
            <person name="Schulz F."/>
            <person name="Roux S."/>
            <person name="Paez-Espino D."/>
            <person name="Jungbluth S."/>
            <person name="Walsh D.A."/>
            <person name="Denef V.J."/>
            <person name="McMahon K.D."/>
            <person name="Konstantinidis K.T."/>
            <person name="Eloe-Fadrosh E.A."/>
            <person name="Kyrpides N.C."/>
            <person name="Woyke T."/>
        </authorList>
    </citation>
    <scope>NUCLEOTIDE SEQUENCE</scope>
    <source>
        <strain evidence="2">GVMAG-M-3300009068-25</strain>
    </source>
</reference>
<feature type="compositionally biased region" description="Basic residues" evidence="1">
    <location>
        <begin position="251"/>
        <end position="268"/>
    </location>
</feature>
<feature type="region of interest" description="Disordered" evidence="1">
    <location>
        <begin position="236"/>
        <end position="316"/>
    </location>
</feature>